<comment type="caution">
    <text evidence="1">The sequence shown here is derived from an EMBL/GenBank/DDBJ whole genome shotgun (WGS) entry which is preliminary data.</text>
</comment>
<reference evidence="1" key="1">
    <citation type="journal article" date="2014" name="Front. Microbiol.">
        <title>High frequency of phylogenetically diverse reductive dehalogenase-homologous genes in deep subseafloor sedimentary metagenomes.</title>
        <authorList>
            <person name="Kawai M."/>
            <person name="Futagami T."/>
            <person name="Toyoda A."/>
            <person name="Takaki Y."/>
            <person name="Nishi S."/>
            <person name="Hori S."/>
            <person name="Arai W."/>
            <person name="Tsubouchi T."/>
            <person name="Morono Y."/>
            <person name="Uchiyama I."/>
            <person name="Ito T."/>
            <person name="Fujiyama A."/>
            <person name="Inagaki F."/>
            <person name="Takami H."/>
        </authorList>
    </citation>
    <scope>NUCLEOTIDE SEQUENCE</scope>
    <source>
        <strain evidence="1">Expedition CK06-06</strain>
    </source>
</reference>
<protein>
    <submittedName>
        <fullName evidence="1">Uncharacterized protein</fullName>
    </submittedName>
</protein>
<proteinExistence type="predicted"/>
<accession>X0SCN5</accession>
<dbReference type="EMBL" id="BARS01009368">
    <property type="protein sequence ID" value="GAF73672.1"/>
    <property type="molecule type" value="Genomic_DNA"/>
</dbReference>
<evidence type="ECO:0000313" key="1">
    <source>
        <dbReference type="EMBL" id="GAF73672.1"/>
    </source>
</evidence>
<feature type="non-terminal residue" evidence="1">
    <location>
        <position position="1"/>
    </location>
</feature>
<organism evidence="1">
    <name type="scientific">marine sediment metagenome</name>
    <dbReference type="NCBI Taxonomy" id="412755"/>
    <lineage>
        <taxon>unclassified sequences</taxon>
        <taxon>metagenomes</taxon>
        <taxon>ecological metagenomes</taxon>
    </lineage>
</organism>
<sequence>AYKRHVEKKELGKRTNKKNEWIGEVKDKVELTVQVVRVHEIESQWGVSYLHKMLTEEGHSLDWWCSNYDNSMDQGCWYNIKGTIKKHDEYKNWKITVLTRCKVLEEIDRDHLKEKEVITNEDINLEEK</sequence>
<name>X0SCN5_9ZZZZ</name>
<dbReference type="AlphaFoldDB" id="X0SCN5"/>
<gene>
    <name evidence="1" type="ORF">S01H1_17631</name>
</gene>